<reference evidence="2 3" key="1">
    <citation type="submission" date="2019-02" db="EMBL/GenBank/DDBJ databases">
        <title>Deep-cultivation of Planctomycetes and their phenomic and genomic characterization uncovers novel biology.</title>
        <authorList>
            <person name="Wiegand S."/>
            <person name="Jogler M."/>
            <person name="Boedeker C."/>
            <person name="Pinto D."/>
            <person name="Vollmers J."/>
            <person name="Rivas-Marin E."/>
            <person name="Kohn T."/>
            <person name="Peeters S.H."/>
            <person name="Heuer A."/>
            <person name="Rast P."/>
            <person name="Oberbeckmann S."/>
            <person name="Bunk B."/>
            <person name="Jeske O."/>
            <person name="Meyerdierks A."/>
            <person name="Storesund J.E."/>
            <person name="Kallscheuer N."/>
            <person name="Luecker S."/>
            <person name="Lage O.M."/>
            <person name="Pohl T."/>
            <person name="Merkel B.J."/>
            <person name="Hornburger P."/>
            <person name="Mueller R.-W."/>
            <person name="Bruemmer F."/>
            <person name="Labrenz M."/>
            <person name="Spormann A.M."/>
            <person name="Op den Camp H."/>
            <person name="Overmann J."/>
            <person name="Amann R."/>
            <person name="Jetten M.S.M."/>
            <person name="Mascher T."/>
            <person name="Medema M.H."/>
            <person name="Devos D.P."/>
            <person name="Kaster A.-K."/>
            <person name="Ovreas L."/>
            <person name="Rohde M."/>
            <person name="Galperin M.Y."/>
            <person name="Jogler C."/>
        </authorList>
    </citation>
    <scope>NUCLEOTIDE SEQUENCE [LARGE SCALE GENOMIC DNA]</scope>
    <source>
        <strain evidence="2 3">ETA_A8</strain>
    </source>
</reference>
<dbReference type="Gene3D" id="2.120.10.10">
    <property type="match status" value="1"/>
</dbReference>
<evidence type="ECO:0008006" key="4">
    <source>
        <dbReference type="Google" id="ProtNLM"/>
    </source>
</evidence>
<evidence type="ECO:0000256" key="1">
    <source>
        <dbReference type="SAM" id="SignalP"/>
    </source>
</evidence>
<dbReference type="SUPFAM" id="SSF50939">
    <property type="entry name" value="Sialidases"/>
    <property type="match status" value="1"/>
</dbReference>
<organism evidence="2 3">
    <name type="scientific">Anatilimnocola aggregata</name>
    <dbReference type="NCBI Taxonomy" id="2528021"/>
    <lineage>
        <taxon>Bacteria</taxon>
        <taxon>Pseudomonadati</taxon>
        <taxon>Planctomycetota</taxon>
        <taxon>Planctomycetia</taxon>
        <taxon>Pirellulales</taxon>
        <taxon>Pirellulaceae</taxon>
        <taxon>Anatilimnocola</taxon>
    </lineage>
</organism>
<protein>
    <recommendedName>
        <fullName evidence="4">Sialidase domain-containing protein</fullName>
    </recommendedName>
</protein>
<feature type="chain" id="PRO_5021807493" description="Sialidase domain-containing protein" evidence="1">
    <location>
        <begin position="33"/>
        <end position="437"/>
    </location>
</feature>
<dbReference type="Proteomes" id="UP000315017">
    <property type="component" value="Chromosome"/>
</dbReference>
<dbReference type="EMBL" id="CP036274">
    <property type="protein sequence ID" value="QDU26608.1"/>
    <property type="molecule type" value="Genomic_DNA"/>
</dbReference>
<dbReference type="CDD" id="cd15482">
    <property type="entry name" value="Sialidase_non-viral"/>
    <property type="match status" value="1"/>
</dbReference>
<dbReference type="KEGG" id="aagg:ETAA8_16880"/>
<sequence length="437" mass="48623" precursor="true">MTESVMILGRVFLILCLANGILLSTASQQTNAAEPLDYTIKLDTVMSGFDGKTCWVAPRAGVVHGPKPSIVFTMQKLLLTGSDVFFAVNEVRSDDLGKTWSPPLEHPQTLGRRQEPGGIEIVAGDMVPKWHAATGKLLATGPTVRYKRNASGAEVKISQNEASSRTSYSVYNAEQRTWTVWDTIVMPDDPKFFYATVGASQRVDLPGGDILLPFHFKTAGESPYHTAVMRCSFDGRKLKYLEHGDELSRPAEPGVEYKLPGSRQTGVFEPSLTVYRGRYFLTMRNDRTAYVATSDDGLHFGPVKRWRFDDGSDLGSTNTQQHWVTHSAGLLLSYTRKGATNDHVFRHRAPLFIAQVDPEKLHVIRSTERILIPERGAGLGNAFGVTEVNEHESWVTTAEWMQGPKGILRPGNPYGSDNSIYAARILWKQPNREWNAR</sequence>
<evidence type="ECO:0000313" key="3">
    <source>
        <dbReference type="Proteomes" id="UP000315017"/>
    </source>
</evidence>
<dbReference type="InterPro" id="IPR036278">
    <property type="entry name" value="Sialidase_sf"/>
</dbReference>
<dbReference type="AlphaFoldDB" id="A0A517Y8N1"/>
<keyword evidence="1" id="KW-0732">Signal</keyword>
<proteinExistence type="predicted"/>
<name>A0A517Y8N1_9BACT</name>
<keyword evidence="3" id="KW-1185">Reference proteome</keyword>
<accession>A0A517Y8N1</accession>
<feature type="signal peptide" evidence="1">
    <location>
        <begin position="1"/>
        <end position="32"/>
    </location>
</feature>
<gene>
    <name evidence="2" type="ORF">ETAA8_16880</name>
</gene>
<evidence type="ECO:0000313" key="2">
    <source>
        <dbReference type="EMBL" id="QDU26608.1"/>
    </source>
</evidence>